<dbReference type="SUPFAM" id="SSF56176">
    <property type="entry name" value="FAD-binding/transporter-associated domain-like"/>
    <property type="match status" value="1"/>
</dbReference>
<dbReference type="STRING" id="1397108.IMCC12053_1249"/>
<dbReference type="InterPro" id="IPR016167">
    <property type="entry name" value="FAD-bd_PCMH_sub1"/>
</dbReference>
<dbReference type="InterPro" id="IPR006094">
    <property type="entry name" value="Oxid_FAD_bind_N"/>
</dbReference>
<feature type="domain" description="FAD-binding PCMH-type" evidence="5">
    <location>
        <begin position="56"/>
        <end position="234"/>
    </location>
</feature>
<dbReference type="PROSITE" id="PS51387">
    <property type="entry name" value="FAD_PCMH"/>
    <property type="match status" value="1"/>
</dbReference>
<evidence type="ECO:0000259" key="5">
    <source>
        <dbReference type="PROSITE" id="PS51387"/>
    </source>
</evidence>
<dbReference type="InterPro" id="IPR016169">
    <property type="entry name" value="FAD-bd_PCMH_sub2"/>
</dbReference>
<dbReference type="KEGG" id="cmar:IMCC12053_1249"/>
<dbReference type="InterPro" id="IPR016166">
    <property type="entry name" value="FAD-bd_PCMH"/>
</dbReference>
<reference evidence="7" key="1">
    <citation type="submission" date="2015-05" db="EMBL/GenBank/DDBJ databases">
        <authorList>
            <person name="Oh H.-M."/>
            <person name="Yang J.-A."/>
            <person name="Cho J.-C."/>
            <person name="Kang I."/>
        </authorList>
    </citation>
    <scope>NUCLEOTIDE SEQUENCE [LARGE SCALE GENOMIC DNA]</scope>
    <source>
        <strain evidence="7">IMCC 12053</strain>
    </source>
</reference>
<organism evidence="6 7">
    <name type="scientific">Celeribacter marinus</name>
    <dbReference type="NCBI Taxonomy" id="1397108"/>
    <lineage>
        <taxon>Bacteria</taxon>
        <taxon>Pseudomonadati</taxon>
        <taxon>Pseudomonadota</taxon>
        <taxon>Alphaproteobacteria</taxon>
        <taxon>Rhodobacterales</taxon>
        <taxon>Roseobacteraceae</taxon>
        <taxon>Celeribacter</taxon>
    </lineage>
</organism>
<dbReference type="Pfam" id="PF01565">
    <property type="entry name" value="FAD_binding_4"/>
    <property type="match status" value="1"/>
</dbReference>
<dbReference type="FunFam" id="1.10.45.10:FF:000001">
    <property type="entry name" value="D-lactate dehydrogenase mitochondrial"/>
    <property type="match status" value="1"/>
</dbReference>
<dbReference type="GO" id="GO:0022904">
    <property type="term" value="P:respiratory electron transport chain"/>
    <property type="evidence" value="ECO:0007669"/>
    <property type="project" value="TreeGrafter"/>
</dbReference>
<protein>
    <submittedName>
        <fullName evidence="6">FAD dependent oxidoreductase</fullName>
    </submittedName>
</protein>
<dbReference type="Gene3D" id="3.30.43.10">
    <property type="entry name" value="Uridine Diphospho-n-acetylenolpyruvylglucosamine Reductase, domain 2"/>
    <property type="match status" value="1"/>
</dbReference>
<gene>
    <name evidence="6" type="ORF">IMCC12053_1249</name>
</gene>
<dbReference type="InterPro" id="IPR004113">
    <property type="entry name" value="FAD-bd_oxidored_4_C"/>
</dbReference>
<dbReference type="InterPro" id="IPR036318">
    <property type="entry name" value="FAD-bd_PCMH-like_sf"/>
</dbReference>
<dbReference type="InterPro" id="IPR051264">
    <property type="entry name" value="FAD-oxidored/transferase_4"/>
</dbReference>
<evidence type="ECO:0000256" key="4">
    <source>
        <dbReference type="ARBA" id="ARBA00022827"/>
    </source>
</evidence>
<keyword evidence="7" id="KW-1185">Reference proteome</keyword>
<comment type="cofactor">
    <cofactor evidence="1">
        <name>FAD</name>
        <dbReference type="ChEBI" id="CHEBI:57692"/>
    </cofactor>
</comment>
<dbReference type="PANTHER" id="PTHR43716:SF2">
    <property type="entry name" value="BLL6224 PROTEIN"/>
    <property type="match status" value="1"/>
</dbReference>
<dbReference type="Pfam" id="PF02913">
    <property type="entry name" value="FAD-oxidase_C"/>
    <property type="match status" value="1"/>
</dbReference>
<proteinExistence type="inferred from homology"/>
<accession>A0A0N7HIH0</accession>
<dbReference type="PANTHER" id="PTHR43716">
    <property type="entry name" value="D-2-HYDROXYGLUTARATE DEHYDROGENASE, MITOCHONDRIAL"/>
    <property type="match status" value="1"/>
</dbReference>
<dbReference type="Gene3D" id="1.10.45.10">
    <property type="entry name" value="Vanillyl-alcohol Oxidase, Chain A, domain 4"/>
    <property type="match status" value="1"/>
</dbReference>
<keyword evidence="4" id="KW-0274">FAD</keyword>
<dbReference type="EMBL" id="CP012023">
    <property type="protein sequence ID" value="ALI55197.1"/>
    <property type="molecule type" value="Genomic_DNA"/>
</dbReference>
<evidence type="ECO:0000256" key="1">
    <source>
        <dbReference type="ARBA" id="ARBA00001974"/>
    </source>
</evidence>
<dbReference type="Gene3D" id="3.30.465.10">
    <property type="match status" value="1"/>
</dbReference>
<dbReference type="GO" id="GO:0003824">
    <property type="term" value="F:catalytic activity"/>
    <property type="evidence" value="ECO:0007669"/>
    <property type="project" value="InterPro"/>
</dbReference>
<evidence type="ECO:0000256" key="2">
    <source>
        <dbReference type="ARBA" id="ARBA00008000"/>
    </source>
</evidence>
<name>A0A0N7HIH0_9RHOB</name>
<dbReference type="GO" id="GO:0071949">
    <property type="term" value="F:FAD binding"/>
    <property type="evidence" value="ECO:0007669"/>
    <property type="project" value="InterPro"/>
</dbReference>
<keyword evidence="3" id="KW-0285">Flavoprotein</keyword>
<dbReference type="AlphaFoldDB" id="A0A0N7HIH0"/>
<dbReference type="Gene3D" id="3.30.70.2190">
    <property type="match status" value="1"/>
</dbReference>
<sequence>MNLVSGGNFRELWSHHSLPDHKDMTLDFLDRLRAITPYVLTGTDTASYARDWIGKYEAEPIAVVRPATTAEVSDILALCNDTSTVVVPMGGNTGLTGATLAKGAIILSLERMNTIRDVRKEAKIAIVEAGVILQDLHDHLDGSGLKYPMTFGAKGSCRIGGTLGTNAGGSNVLRYGNTRDLCLGIEVVLADGRILDLMSELHKDNSGYDLRDLIIGSEGTLGVITAAVLKLAPAPKAHATAMVTVPDLSGALQLLNALQERTGGMVEAFEYMPRNYMHRLKAYRPDLVPPLGYDAEHTIFLEIASTIPRDCAEDDTGEIPLTTHLEDALGTMFEAGLVLDAALAGSEAQRRTMWEMREAAAEVSTNTKPLVINDLCLPVDQVAAFCDEAIARIRRLDAGAVDCTVAHLGDGNVHYTVYPSKDNGELSDKIMETVEDIVQEMHGSFSAEHGIGISKLSSMRRRKSPVALDVMRAIKASMDPNGILNPGKVLP</sequence>
<dbReference type="SUPFAM" id="SSF55103">
    <property type="entry name" value="FAD-linked oxidases, C-terminal domain"/>
    <property type="match status" value="1"/>
</dbReference>
<dbReference type="InterPro" id="IPR016164">
    <property type="entry name" value="FAD-linked_Oxase-like_C"/>
</dbReference>
<dbReference type="InterPro" id="IPR016171">
    <property type="entry name" value="Vanillyl_alc_oxidase_C-sub2"/>
</dbReference>
<dbReference type="Proteomes" id="UP000064920">
    <property type="component" value="Chromosome"/>
</dbReference>
<dbReference type="Gene3D" id="3.30.70.2740">
    <property type="match status" value="1"/>
</dbReference>
<dbReference type="PATRIC" id="fig|1397108.4.peg.1281"/>
<evidence type="ECO:0000313" key="7">
    <source>
        <dbReference type="Proteomes" id="UP000064920"/>
    </source>
</evidence>
<evidence type="ECO:0000256" key="3">
    <source>
        <dbReference type="ARBA" id="ARBA00022630"/>
    </source>
</evidence>
<comment type="similarity">
    <text evidence="2">Belongs to the FAD-binding oxidoreductase/transferase type 4 family.</text>
</comment>
<evidence type="ECO:0000313" key="6">
    <source>
        <dbReference type="EMBL" id="ALI55197.1"/>
    </source>
</evidence>